<keyword evidence="1" id="KW-1133">Transmembrane helix</keyword>
<evidence type="ECO:0000313" key="2">
    <source>
        <dbReference type="EMBL" id="CAL4131854.1"/>
    </source>
</evidence>
<reference evidence="2 3" key="1">
    <citation type="submission" date="2024-05" db="EMBL/GenBank/DDBJ databases">
        <authorList>
            <person name="Wallberg A."/>
        </authorList>
    </citation>
    <scope>NUCLEOTIDE SEQUENCE [LARGE SCALE GENOMIC DNA]</scope>
</reference>
<keyword evidence="1" id="KW-0812">Transmembrane</keyword>
<gene>
    <name evidence="2" type="ORF">MNOR_LOCUS26890</name>
</gene>
<dbReference type="EMBL" id="CAXKWB010027480">
    <property type="protein sequence ID" value="CAL4131854.1"/>
    <property type="molecule type" value="Genomic_DNA"/>
</dbReference>
<keyword evidence="3" id="KW-1185">Reference proteome</keyword>
<feature type="non-terminal residue" evidence="2">
    <location>
        <position position="1"/>
    </location>
</feature>
<feature type="transmembrane region" description="Helical" evidence="1">
    <location>
        <begin position="90"/>
        <end position="107"/>
    </location>
</feature>
<organism evidence="2 3">
    <name type="scientific">Meganyctiphanes norvegica</name>
    <name type="common">Northern krill</name>
    <name type="synonym">Thysanopoda norvegica</name>
    <dbReference type="NCBI Taxonomy" id="48144"/>
    <lineage>
        <taxon>Eukaryota</taxon>
        <taxon>Metazoa</taxon>
        <taxon>Ecdysozoa</taxon>
        <taxon>Arthropoda</taxon>
        <taxon>Crustacea</taxon>
        <taxon>Multicrustacea</taxon>
        <taxon>Malacostraca</taxon>
        <taxon>Eumalacostraca</taxon>
        <taxon>Eucarida</taxon>
        <taxon>Euphausiacea</taxon>
        <taxon>Euphausiidae</taxon>
        <taxon>Meganyctiphanes</taxon>
    </lineage>
</organism>
<feature type="non-terminal residue" evidence="2">
    <location>
        <position position="108"/>
    </location>
</feature>
<dbReference type="AlphaFoldDB" id="A0AAV2RS10"/>
<feature type="transmembrane region" description="Helical" evidence="1">
    <location>
        <begin position="66"/>
        <end position="84"/>
    </location>
</feature>
<sequence>QKCHNRWKGLYTLHTLHVPSMSVSKQHSFGGIQSHGGFMHEVTRATFAIGKYINVEVVQTRTMPVAAFYFLGMIILAIALAVVGFDAKSIAIVITSIGAAVFGVSKVV</sequence>
<accession>A0AAV2RS10</accession>
<name>A0AAV2RS10_MEGNR</name>
<evidence type="ECO:0000256" key="1">
    <source>
        <dbReference type="SAM" id="Phobius"/>
    </source>
</evidence>
<proteinExistence type="predicted"/>
<protein>
    <submittedName>
        <fullName evidence="2">Uncharacterized protein</fullName>
    </submittedName>
</protein>
<keyword evidence="1" id="KW-0472">Membrane</keyword>
<dbReference type="Proteomes" id="UP001497623">
    <property type="component" value="Unassembled WGS sequence"/>
</dbReference>
<comment type="caution">
    <text evidence="2">The sequence shown here is derived from an EMBL/GenBank/DDBJ whole genome shotgun (WGS) entry which is preliminary data.</text>
</comment>
<evidence type="ECO:0000313" key="3">
    <source>
        <dbReference type="Proteomes" id="UP001497623"/>
    </source>
</evidence>